<dbReference type="Pfam" id="PF13549">
    <property type="entry name" value="ATP-grasp_5"/>
    <property type="match status" value="1"/>
</dbReference>
<evidence type="ECO:0000256" key="2">
    <source>
        <dbReference type="ARBA" id="ARBA00022741"/>
    </source>
</evidence>
<dbReference type="InterPro" id="IPR043938">
    <property type="entry name" value="Ligase_CoA_dom"/>
</dbReference>
<dbReference type="SUPFAM" id="SSF51735">
    <property type="entry name" value="NAD(P)-binding Rossmann-fold domains"/>
    <property type="match status" value="1"/>
</dbReference>
<dbReference type="SUPFAM" id="SSF52210">
    <property type="entry name" value="Succinyl-CoA synthetase domains"/>
    <property type="match status" value="2"/>
</dbReference>
<dbReference type="Gene3D" id="3.40.630.30">
    <property type="match status" value="1"/>
</dbReference>
<dbReference type="CDD" id="cd04301">
    <property type="entry name" value="NAT_SF"/>
    <property type="match status" value="1"/>
</dbReference>
<gene>
    <name evidence="7" type="ORF">MSZNOR_4460</name>
</gene>
<protein>
    <submittedName>
        <fullName evidence="7">Acetyltransferase</fullName>
    </submittedName>
</protein>
<dbReference type="InterPro" id="IPR000182">
    <property type="entry name" value="GNAT_dom"/>
</dbReference>
<evidence type="ECO:0000256" key="1">
    <source>
        <dbReference type="ARBA" id="ARBA00022598"/>
    </source>
</evidence>
<dbReference type="Gene3D" id="3.40.50.261">
    <property type="entry name" value="Succinyl-CoA synthetase domains"/>
    <property type="match status" value="2"/>
</dbReference>
<dbReference type="InterPro" id="IPR032875">
    <property type="entry name" value="Succ_CoA_lig_flav_dom"/>
</dbReference>
<evidence type="ECO:0000259" key="5">
    <source>
        <dbReference type="PROSITE" id="PS50975"/>
    </source>
</evidence>
<dbReference type="PANTHER" id="PTHR43334">
    <property type="entry name" value="ACETATE--COA LIGASE [ADP-FORMING]"/>
    <property type="match status" value="1"/>
</dbReference>
<proteinExistence type="predicted"/>
<dbReference type="SMART" id="SM00881">
    <property type="entry name" value="CoA_binding"/>
    <property type="match status" value="1"/>
</dbReference>
<evidence type="ECO:0000256" key="3">
    <source>
        <dbReference type="ARBA" id="ARBA00022840"/>
    </source>
</evidence>
<name>A0ABN8XD52_9GAMM</name>
<keyword evidence="1" id="KW-0436">Ligase</keyword>
<dbReference type="Proteomes" id="UP001162030">
    <property type="component" value="Chromosome"/>
</dbReference>
<keyword evidence="3 4" id="KW-0067">ATP-binding</keyword>
<evidence type="ECO:0000256" key="4">
    <source>
        <dbReference type="PROSITE-ProRule" id="PRU00409"/>
    </source>
</evidence>
<feature type="domain" description="ATP-grasp" evidence="5">
    <location>
        <begin position="496"/>
        <end position="532"/>
    </location>
</feature>
<dbReference type="Gene3D" id="3.40.50.720">
    <property type="entry name" value="NAD(P)-binding Rossmann-like Domain"/>
    <property type="match status" value="1"/>
</dbReference>
<dbReference type="Pfam" id="PF13607">
    <property type="entry name" value="Succ_CoA_lig"/>
    <property type="match status" value="1"/>
</dbReference>
<dbReference type="Pfam" id="PF13380">
    <property type="entry name" value="CoA_binding_2"/>
    <property type="match status" value="1"/>
</dbReference>
<dbReference type="Gene3D" id="3.30.470.20">
    <property type="entry name" value="ATP-grasp fold, B domain"/>
    <property type="match status" value="1"/>
</dbReference>
<dbReference type="RefSeq" id="WP_317963488.1">
    <property type="nucleotide sequence ID" value="NZ_OX458333.1"/>
</dbReference>
<dbReference type="PANTHER" id="PTHR43334:SF1">
    <property type="entry name" value="3-HYDROXYPROPIONATE--COA LIGASE [ADP-FORMING]"/>
    <property type="match status" value="1"/>
</dbReference>
<evidence type="ECO:0000313" key="8">
    <source>
        <dbReference type="Proteomes" id="UP001162030"/>
    </source>
</evidence>
<keyword evidence="8" id="KW-1185">Reference proteome</keyword>
<dbReference type="InterPro" id="IPR003781">
    <property type="entry name" value="CoA-bd"/>
</dbReference>
<dbReference type="InterPro" id="IPR016181">
    <property type="entry name" value="Acyl_CoA_acyltransferase"/>
</dbReference>
<dbReference type="Pfam" id="PF19045">
    <property type="entry name" value="Ligase_CoA_2"/>
    <property type="match status" value="1"/>
</dbReference>
<dbReference type="InterPro" id="IPR051538">
    <property type="entry name" value="Acyl-CoA_Synth/Transferase"/>
</dbReference>
<dbReference type="PROSITE" id="PS51186">
    <property type="entry name" value="GNAT"/>
    <property type="match status" value="1"/>
</dbReference>
<organism evidence="7 8">
    <name type="scientific">Methylocaldum szegediense</name>
    <dbReference type="NCBI Taxonomy" id="73780"/>
    <lineage>
        <taxon>Bacteria</taxon>
        <taxon>Pseudomonadati</taxon>
        <taxon>Pseudomonadota</taxon>
        <taxon>Gammaproteobacteria</taxon>
        <taxon>Methylococcales</taxon>
        <taxon>Methylococcaceae</taxon>
        <taxon>Methylocaldum</taxon>
    </lineage>
</organism>
<dbReference type="Gene3D" id="3.30.1490.20">
    <property type="entry name" value="ATP-grasp fold, A domain"/>
    <property type="match status" value="1"/>
</dbReference>
<dbReference type="Pfam" id="PF00583">
    <property type="entry name" value="Acetyltransf_1"/>
    <property type="match status" value="1"/>
</dbReference>
<dbReference type="PROSITE" id="PS50975">
    <property type="entry name" value="ATP_GRASP"/>
    <property type="match status" value="1"/>
</dbReference>
<evidence type="ECO:0000259" key="6">
    <source>
        <dbReference type="PROSITE" id="PS51186"/>
    </source>
</evidence>
<dbReference type="InterPro" id="IPR011761">
    <property type="entry name" value="ATP-grasp"/>
</dbReference>
<feature type="domain" description="N-acetyltransferase" evidence="6">
    <location>
        <begin position="737"/>
        <end position="892"/>
    </location>
</feature>
<reference evidence="7 8" key="1">
    <citation type="submission" date="2023-03" db="EMBL/GenBank/DDBJ databases">
        <authorList>
            <person name="Pearce D."/>
        </authorList>
    </citation>
    <scope>NUCLEOTIDE SEQUENCE [LARGE SCALE GENOMIC DNA]</scope>
    <source>
        <strain evidence="7">Msz</strain>
    </source>
</reference>
<evidence type="ECO:0000313" key="7">
    <source>
        <dbReference type="EMBL" id="CAI8951483.1"/>
    </source>
</evidence>
<dbReference type="InterPro" id="IPR016102">
    <property type="entry name" value="Succinyl-CoA_synth-like"/>
</dbReference>
<dbReference type="EMBL" id="OX458333">
    <property type="protein sequence ID" value="CAI8951483.1"/>
    <property type="molecule type" value="Genomic_DNA"/>
</dbReference>
<dbReference type="InterPro" id="IPR013815">
    <property type="entry name" value="ATP_grasp_subdomain_1"/>
</dbReference>
<accession>A0ABN8XD52</accession>
<sequence length="892" mass="97204">MARHYLEHLFSPKSIAVFGASELPDSVGARIYQNLLDGGFQGPIYPINPKYQRIRDQVCFASIGEVKEHVDLAVIATPAATVPSIIRACGQEGVKAAIVISAGFGEQEGDGRMLERALLEEGRRYGLRILGPNCLGLMRPSVGLNATFSNNVAEPGSLALVSQSGALCTAILDWASAHRIGFSTMVSLGAGADVTFGDILDYLALDPETRSILMYVEGVRDARRFMSGLRAAARMKPVIVIKAGRHAEGSRAAMSHTGALVGSDDVFDAALQRAGVVRATTIEQLFAAAQLLATQHRVRGNRLAIITNAGGPGVMATDRAVEQGIQLAELGAATFDKLNAILPKQWSHNNPVDILGDATPERYGAAVEICLGDENVDGALVLLTPQAMTDPTKAAEAVIRAAEPSDKPVLACWLGKTQVQEGRDLFARHQIPTFSNPESAIEAFGYLTEYHRNQQILMQVPGPLSSHRPPDLTGARLIIEGALAERRTLLSSLETRAVLRAFDIPVPPALNAHSPNEALSAAEYLGFPVALKILSPDITHKSDVDGVRLNINNAQTVRNAYNDLVAAVHARRPDARIEGVTVEKMYRNRNGRELLVGVVDDPIFGPVVSFGAGGTAAEILRDRTVALPPLNEHIAQTRINETRVARLLGPFRNLPPVNRDAIVHVLLRLSEMVCELPEIKELDINPLVADDQGVLALDARIIVHEPQPGLRRYGHMAVHPYPSHLVRQYQLADGTNITIRPIRPEDAALEQRFVKQLSPEARFFRFMNALQELSQDMLIRLTQLDYDRELALVAVIDSGVEEIELGVARYFTNPDGETAEFAVVVADEWQRRGLGTRLMSCLFDAAREKGLKSFRGEILADNVKMLGLMRRLNFTCHTKTDDPTIVIAEKPL</sequence>
<dbReference type="InterPro" id="IPR036291">
    <property type="entry name" value="NAD(P)-bd_dom_sf"/>
</dbReference>
<dbReference type="SUPFAM" id="SSF56059">
    <property type="entry name" value="Glutathione synthetase ATP-binding domain-like"/>
    <property type="match status" value="1"/>
</dbReference>
<keyword evidence="2 4" id="KW-0547">Nucleotide-binding</keyword>
<dbReference type="SUPFAM" id="SSF55729">
    <property type="entry name" value="Acyl-CoA N-acyltransferases (Nat)"/>
    <property type="match status" value="1"/>
</dbReference>